<dbReference type="OrthoDB" id="408631at2759"/>
<dbReference type="Proteomes" id="UP000756132">
    <property type="component" value="Chromosome 12"/>
</dbReference>
<sequence>MPSTLSLAALLSSLAISTSHAQLWNKTIQTTNGPVRGFQYFSKNTLQTYCGRSSPNVTAFLGIPYGADTGYDDRWKPAQPPTKWDTTFVATEFGSACPTGPSDDDSVSEDCLSLNIWTNAASADAKLPVMLWNQGSGETSNNTWWYGGGMALKDVILVSFNRRDSALGYLAHPDLNEEGFQQTGHYTSGNYGVLHQLSVLQWIQDNIANFGGDPGRVTIAGQSFGSSQVYHAVNSELFSRYFHGGISESGIRYPKDTLLAGLATSYVTMEEALLFGQNYTYNHNVTSIDELRKLPLSSLLDGSDDRVSNDTIWWVTAVSAGYPLVFKPVLDGYVLPKKYTETLADGPANDIPVITGNTLDESGASSITTYTLGEFNYYNGLKYGSLYESFTRL</sequence>
<accession>A0A9Q8PL80</accession>
<evidence type="ECO:0000313" key="3">
    <source>
        <dbReference type="EMBL" id="UJO24513.1"/>
    </source>
</evidence>
<keyword evidence="4" id="KW-1185">Reference proteome</keyword>
<proteinExistence type="predicted"/>
<dbReference type="GeneID" id="71993616"/>
<dbReference type="AlphaFoldDB" id="A0A9Q8PL80"/>
<reference evidence="3" key="1">
    <citation type="submission" date="2021-12" db="EMBL/GenBank/DDBJ databases">
        <authorList>
            <person name="Zaccaron A."/>
            <person name="Stergiopoulos I."/>
        </authorList>
    </citation>
    <scope>NUCLEOTIDE SEQUENCE</scope>
    <source>
        <strain evidence="3">Race5_Kim</strain>
    </source>
</reference>
<organism evidence="3 4">
    <name type="scientific">Passalora fulva</name>
    <name type="common">Tomato leaf mold</name>
    <name type="synonym">Cladosporium fulvum</name>
    <dbReference type="NCBI Taxonomy" id="5499"/>
    <lineage>
        <taxon>Eukaryota</taxon>
        <taxon>Fungi</taxon>
        <taxon>Dikarya</taxon>
        <taxon>Ascomycota</taxon>
        <taxon>Pezizomycotina</taxon>
        <taxon>Dothideomycetes</taxon>
        <taxon>Dothideomycetidae</taxon>
        <taxon>Mycosphaerellales</taxon>
        <taxon>Mycosphaerellaceae</taxon>
        <taxon>Fulvia</taxon>
    </lineage>
</organism>
<dbReference type="Pfam" id="PF00135">
    <property type="entry name" value="COesterase"/>
    <property type="match status" value="1"/>
</dbReference>
<evidence type="ECO:0000256" key="1">
    <source>
        <dbReference type="SAM" id="SignalP"/>
    </source>
</evidence>
<feature type="domain" description="Carboxylesterase type B" evidence="2">
    <location>
        <begin position="26"/>
        <end position="365"/>
    </location>
</feature>
<dbReference type="PANTHER" id="PTHR11559">
    <property type="entry name" value="CARBOXYLESTERASE"/>
    <property type="match status" value="1"/>
</dbReference>
<name>A0A9Q8PL80_PASFU</name>
<dbReference type="RefSeq" id="XP_047768879.1">
    <property type="nucleotide sequence ID" value="XM_047912886.1"/>
</dbReference>
<gene>
    <name evidence="3" type="ORF">CLAFUR5_13738</name>
</gene>
<dbReference type="SUPFAM" id="SSF53474">
    <property type="entry name" value="alpha/beta-Hydrolases"/>
    <property type="match status" value="1"/>
</dbReference>
<evidence type="ECO:0000259" key="2">
    <source>
        <dbReference type="Pfam" id="PF00135"/>
    </source>
</evidence>
<evidence type="ECO:0000313" key="4">
    <source>
        <dbReference type="Proteomes" id="UP000756132"/>
    </source>
</evidence>
<keyword evidence="1" id="KW-0732">Signal</keyword>
<dbReference type="InterPro" id="IPR029058">
    <property type="entry name" value="AB_hydrolase_fold"/>
</dbReference>
<dbReference type="Gene3D" id="3.40.50.1820">
    <property type="entry name" value="alpha/beta hydrolase"/>
    <property type="match status" value="1"/>
</dbReference>
<feature type="signal peptide" evidence="1">
    <location>
        <begin position="1"/>
        <end position="21"/>
    </location>
</feature>
<reference evidence="3" key="2">
    <citation type="journal article" date="2022" name="Microb. Genom.">
        <title>A chromosome-scale genome assembly of the tomato pathogen Cladosporium fulvum reveals a compartmentalized genome architecture and the presence of a dispensable chromosome.</title>
        <authorList>
            <person name="Zaccaron A.Z."/>
            <person name="Chen L.H."/>
            <person name="Samaras A."/>
            <person name="Stergiopoulos I."/>
        </authorList>
    </citation>
    <scope>NUCLEOTIDE SEQUENCE</scope>
    <source>
        <strain evidence="3">Race5_Kim</strain>
    </source>
</reference>
<feature type="chain" id="PRO_5040410801" evidence="1">
    <location>
        <begin position="22"/>
        <end position="393"/>
    </location>
</feature>
<dbReference type="InterPro" id="IPR002018">
    <property type="entry name" value="CarbesteraseB"/>
</dbReference>
<dbReference type="KEGG" id="ffu:CLAFUR5_13738"/>
<protein>
    <submittedName>
        <fullName evidence="3">Fumonisin B1 esterase</fullName>
    </submittedName>
</protein>
<dbReference type="InterPro" id="IPR050309">
    <property type="entry name" value="Type-B_Carboxylest/Lipase"/>
</dbReference>
<dbReference type="EMBL" id="CP090174">
    <property type="protein sequence ID" value="UJO24513.1"/>
    <property type="molecule type" value="Genomic_DNA"/>
</dbReference>